<evidence type="ECO:0000313" key="4">
    <source>
        <dbReference type="Proteomes" id="UP000178435"/>
    </source>
</evidence>
<dbReference type="InterPro" id="IPR050447">
    <property type="entry name" value="Erg6_SMT_methyltransf"/>
</dbReference>
<evidence type="ECO:0000313" key="3">
    <source>
        <dbReference type="EMBL" id="OGL45293.1"/>
    </source>
</evidence>
<dbReference type="Gene3D" id="3.40.50.150">
    <property type="entry name" value="Vaccinia Virus protein VP39"/>
    <property type="match status" value="1"/>
</dbReference>
<dbReference type="GO" id="GO:0016126">
    <property type="term" value="P:sterol biosynthetic process"/>
    <property type="evidence" value="ECO:0007669"/>
    <property type="project" value="TreeGrafter"/>
</dbReference>
<dbReference type="GO" id="GO:0032259">
    <property type="term" value="P:methylation"/>
    <property type="evidence" value="ECO:0007669"/>
    <property type="project" value="UniProtKB-KW"/>
</dbReference>
<keyword evidence="1 3" id="KW-0808">Transferase</keyword>
<dbReference type="PANTHER" id="PTHR44068">
    <property type="entry name" value="ZGC:194242"/>
    <property type="match status" value="1"/>
</dbReference>
<keyword evidence="3" id="KW-0489">Methyltransferase</keyword>
<protein>
    <submittedName>
        <fullName evidence="3">SAM-dependent methyltransferase</fullName>
    </submittedName>
</protein>
<comment type="caution">
    <text evidence="3">The sequence shown here is derived from an EMBL/GenBank/DDBJ whole genome shotgun (WGS) entry which is preliminary data.</text>
</comment>
<organism evidence="3 4">
    <name type="scientific">Candidatus Schekmanbacteria bacterium RBG_16_38_11</name>
    <dbReference type="NCBI Taxonomy" id="1817880"/>
    <lineage>
        <taxon>Bacteria</taxon>
        <taxon>Candidatus Schekmaniibacteriota</taxon>
    </lineage>
</organism>
<dbReference type="InterPro" id="IPR029063">
    <property type="entry name" value="SAM-dependent_MTases_sf"/>
</dbReference>
<dbReference type="InterPro" id="IPR013216">
    <property type="entry name" value="Methyltransf_11"/>
</dbReference>
<dbReference type="Proteomes" id="UP000178435">
    <property type="component" value="Unassembled WGS sequence"/>
</dbReference>
<dbReference type="SUPFAM" id="SSF53335">
    <property type="entry name" value="S-adenosyl-L-methionine-dependent methyltransferases"/>
    <property type="match status" value="1"/>
</dbReference>
<dbReference type="EMBL" id="MGDF01000100">
    <property type="protein sequence ID" value="OGL45293.1"/>
    <property type="molecule type" value="Genomic_DNA"/>
</dbReference>
<dbReference type="PANTHER" id="PTHR44068:SF1">
    <property type="entry name" value="HYPOTHETICAL LOC100005854"/>
    <property type="match status" value="1"/>
</dbReference>
<evidence type="ECO:0000259" key="2">
    <source>
        <dbReference type="Pfam" id="PF08241"/>
    </source>
</evidence>
<gene>
    <name evidence="3" type="ORF">A2149_04420</name>
</gene>
<dbReference type="AlphaFoldDB" id="A0A1F7RUU5"/>
<dbReference type="GO" id="GO:0003838">
    <property type="term" value="F:sterol 24-C-methyltransferase activity"/>
    <property type="evidence" value="ECO:0007669"/>
    <property type="project" value="TreeGrafter"/>
</dbReference>
<dbReference type="Pfam" id="PF08241">
    <property type="entry name" value="Methyltransf_11"/>
    <property type="match status" value="1"/>
</dbReference>
<dbReference type="CDD" id="cd02440">
    <property type="entry name" value="AdoMet_MTases"/>
    <property type="match status" value="1"/>
</dbReference>
<proteinExistence type="predicted"/>
<feature type="domain" description="Methyltransferase type 11" evidence="2">
    <location>
        <begin position="50"/>
        <end position="149"/>
    </location>
</feature>
<reference evidence="3 4" key="1">
    <citation type="journal article" date="2016" name="Nat. Commun.">
        <title>Thousands of microbial genomes shed light on interconnected biogeochemical processes in an aquifer system.</title>
        <authorList>
            <person name="Anantharaman K."/>
            <person name="Brown C.T."/>
            <person name="Hug L.A."/>
            <person name="Sharon I."/>
            <person name="Castelle C.J."/>
            <person name="Probst A.J."/>
            <person name="Thomas B.C."/>
            <person name="Singh A."/>
            <person name="Wilkins M.J."/>
            <person name="Karaoz U."/>
            <person name="Brodie E.L."/>
            <person name="Williams K.H."/>
            <person name="Hubbard S.S."/>
            <person name="Banfield J.F."/>
        </authorList>
    </citation>
    <scope>NUCLEOTIDE SEQUENCE [LARGE SCALE GENOMIC DNA]</scope>
</reference>
<evidence type="ECO:0000256" key="1">
    <source>
        <dbReference type="ARBA" id="ARBA00022679"/>
    </source>
</evidence>
<name>A0A1F7RUU5_9BACT</name>
<accession>A0A1F7RUU5</accession>
<sequence length="210" mass="23888">MEWTEEMIRQCSKPTGELGRIVGKKMNDDHSGLWEWGLGHISIKEGSEILDVGCGGGKAIKLLSSLTVNGKVFGIDYSNEMVQLSKELNNDLIKNGRVEILHGSVSSLPFEDKIFDLVTAFETYYFWPDLINDLKEIKRVLKPGGTLIMVNESYRHKKFEERNSYIAKLLDMRYDTPEEFYGFLSEGGYTSIKVIDIPEKNWITAIAEKP</sequence>